<evidence type="ECO:0000256" key="9">
    <source>
        <dbReference type="ARBA" id="ARBA00022884"/>
    </source>
</evidence>
<feature type="domain" description="CCA-adding enzyme C-terminal" evidence="13">
    <location>
        <begin position="277"/>
        <end position="394"/>
    </location>
</feature>
<keyword evidence="6 10" id="KW-0692">RNA repair</keyword>
<evidence type="ECO:0000313" key="16">
    <source>
        <dbReference type="Proteomes" id="UP000256877"/>
    </source>
</evidence>
<dbReference type="InterPro" id="IPR008229">
    <property type="entry name" value="CCA-adding_arc"/>
</dbReference>
<dbReference type="InterPro" id="IPR006116">
    <property type="entry name" value="NT_2-5OAS_ClassI-CCAase"/>
</dbReference>
<dbReference type="PANTHER" id="PTHR39643:SF1">
    <property type="entry name" value="CCA-ADDING ENZYME"/>
    <property type="match status" value="1"/>
</dbReference>
<dbReference type="InterPro" id="IPR011068">
    <property type="entry name" value="NuclTrfase_I-like_C"/>
</dbReference>
<feature type="binding site" evidence="10">
    <location>
        <position position="68"/>
    </location>
    <ligand>
        <name>Mg(2+)</name>
        <dbReference type="ChEBI" id="CHEBI:18420"/>
    </ligand>
</feature>
<comment type="similarity">
    <text evidence="10">Belongs to the tRNA nucleotidyltransferase/poly(A) polymerase family. Archaeal CCA-adding enzyme subfamily.</text>
</comment>
<dbReference type="HAMAP" id="MF_01264">
    <property type="entry name" value="CCA_arch"/>
    <property type="match status" value="1"/>
</dbReference>
<dbReference type="PANTHER" id="PTHR39643">
    <property type="entry name" value="CCA-ADDING ENZYME"/>
    <property type="match status" value="1"/>
</dbReference>
<dbReference type="Pfam" id="PF09249">
    <property type="entry name" value="tRNA_NucTransf2"/>
    <property type="match status" value="1"/>
</dbReference>
<evidence type="ECO:0000256" key="2">
    <source>
        <dbReference type="ARBA" id="ARBA00022694"/>
    </source>
</evidence>
<comment type="cofactor">
    <cofactor evidence="10">
        <name>Mg(2+)</name>
        <dbReference type="ChEBI" id="CHEBI:18420"/>
    </cofactor>
</comment>
<dbReference type="Pfam" id="PF21133">
    <property type="entry name" value="CAA_C"/>
    <property type="match status" value="1"/>
</dbReference>
<feature type="binding site" evidence="10">
    <location>
        <position position="141"/>
    </location>
    <ligand>
        <name>CTP</name>
        <dbReference type="ChEBI" id="CHEBI:37563"/>
    </ligand>
</feature>
<dbReference type="EMBL" id="NMUF01000008">
    <property type="protein sequence ID" value="RFA99257.1"/>
    <property type="molecule type" value="Genomic_DNA"/>
</dbReference>
<keyword evidence="8 10" id="KW-0460">Magnesium</keyword>
<evidence type="ECO:0000256" key="5">
    <source>
        <dbReference type="ARBA" id="ARBA00022741"/>
    </source>
</evidence>
<proteinExistence type="inferred from homology"/>
<dbReference type="SUPFAM" id="SSF81631">
    <property type="entry name" value="PAP/OAS1 substrate-binding domain"/>
    <property type="match status" value="1"/>
</dbReference>
<dbReference type="EMBL" id="NMUE01000001">
    <property type="protein sequence ID" value="RFA98552.1"/>
    <property type="molecule type" value="Genomic_DNA"/>
</dbReference>
<evidence type="ECO:0000259" key="12">
    <source>
        <dbReference type="Pfam" id="PF09249"/>
    </source>
</evidence>
<feature type="binding site" evidence="10">
    <location>
        <position position="118"/>
    </location>
    <ligand>
        <name>Mg(2+)</name>
        <dbReference type="ChEBI" id="CHEBI:18420"/>
    </ligand>
</feature>
<keyword evidence="4 10" id="KW-0479">Metal-binding</keyword>
<dbReference type="Gene3D" id="3.30.70.590">
    <property type="entry name" value="Poly(A) polymerase predicted RNA binding domain"/>
    <property type="match status" value="1"/>
</dbReference>
<dbReference type="EC" id="2.7.7.72" evidence="10"/>
<accession>A0A371R431</accession>
<feature type="domain" description="Polymerase nucleotidyl transferase" evidence="11">
    <location>
        <begin position="36"/>
        <end position="140"/>
    </location>
</feature>
<keyword evidence="5 10" id="KW-0547">Nucleotide-binding</keyword>
<dbReference type="Pfam" id="PF01909">
    <property type="entry name" value="NTP_transf_2"/>
    <property type="match status" value="1"/>
</dbReference>
<feature type="binding site" evidence="10">
    <location>
        <position position="170"/>
    </location>
    <ligand>
        <name>ATP</name>
        <dbReference type="ChEBI" id="CHEBI:30616"/>
    </ligand>
</feature>
<feature type="binding site" evidence="10">
    <location>
        <position position="57"/>
    </location>
    <ligand>
        <name>ATP</name>
        <dbReference type="ChEBI" id="CHEBI:30616"/>
    </ligand>
</feature>
<keyword evidence="3 10" id="KW-0548">Nucleotidyltransferase</keyword>
<dbReference type="GO" id="GO:0042245">
    <property type="term" value="P:RNA repair"/>
    <property type="evidence" value="ECO:0007669"/>
    <property type="project" value="UniProtKB-KW"/>
</dbReference>
<dbReference type="NCBIfam" id="TIGR03671">
    <property type="entry name" value="cca_archaeal"/>
    <property type="match status" value="1"/>
</dbReference>
<comment type="catalytic activity">
    <reaction evidence="10">
        <text>a tRNA precursor + 2 CTP + ATP = a tRNA with a 3' CCA end + 3 diphosphate</text>
        <dbReference type="Rhea" id="RHEA:14433"/>
        <dbReference type="Rhea" id="RHEA-COMP:10465"/>
        <dbReference type="Rhea" id="RHEA-COMP:10468"/>
        <dbReference type="ChEBI" id="CHEBI:30616"/>
        <dbReference type="ChEBI" id="CHEBI:33019"/>
        <dbReference type="ChEBI" id="CHEBI:37563"/>
        <dbReference type="ChEBI" id="CHEBI:74896"/>
        <dbReference type="ChEBI" id="CHEBI:83071"/>
        <dbReference type="EC" id="2.7.7.72"/>
    </reaction>
</comment>
<sequence>MSTLEEVLSEAYKLVIPSEEEEKRIRGVTQRVKRLVSQIIEEEGIDALVDVYGSGARGTWLPGQRDIDIFVVLNDRRIKPEDVVKILTSRFTTLGLNWALRYAQHPYVSLQVDDYEVDIVPCYKIQPGERPITAADRSPLHHKFLSERLKKDQILDVRLLKLFLKTIGVYGAEIKTEGFSGYLTELLVVYYGSFIEVLRAASRWRPYKTYITFVETSAKFKSPLVVVDPVDPNRNAAAAVSLTSMSTLILAARRFLKKPSLSYFQPSRGYAIRQVETVEVVFPYPGEPPDIVWGRYKRIGRNLFKWLRECGFKVFRWGVESDEKTYVKLVYVVEQTKLAPYTLHRGPPVYDDAVDAFIEKYVNEEVIGPFVVGARAYVIKKRKWTDISHCINAKLGKGNYDIRVNLYDGDLVRKTPWLT</sequence>
<dbReference type="InterPro" id="IPR048833">
    <property type="entry name" value="CAA_C"/>
</dbReference>
<evidence type="ECO:0000256" key="10">
    <source>
        <dbReference type="HAMAP-Rule" id="MF_01264"/>
    </source>
</evidence>
<dbReference type="RefSeq" id="WP_116420287.1">
    <property type="nucleotide sequence ID" value="NZ_NMUE01000001.1"/>
</dbReference>
<evidence type="ECO:0000313" key="15">
    <source>
        <dbReference type="EMBL" id="RFA99257.1"/>
    </source>
</evidence>
<dbReference type="Proteomes" id="UP000257123">
    <property type="component" value="Unassembled WGS sequence"/>
</dbReference>
<dbReference type="InterPro" id="IPR002934">
    <property type="entry name" value="Polymerase_NTP_transf_dom"/>
</dbReference>
<protein>
    <recommendedName>
        <fullName evidence="10">CCA-adding enzyme</fullName>
        <ecNumber evidence="10">2.7.7.72</ecNumber>
    </recommendedName>
    <alternativeName>
        <fullName evidence="10">CCA tRNA nucleotidyltransferase</fullName>
    </alternativeName>
    <alternativeName>
        <fullName evidence="10">tRNA CCA-pyrophosphorylase</fullName>
    </alternativeName>
    <alternativeName>
        <fullName evidence="10">tRNA adenylyl-/cytidylyl- transferase</fullName>
    </alternativeName>
    <alternativeName>
        <fullName evidence="10">tRNA nucleotidyltransferase</fullName>
    </alternativeName>
    <alternativeName>
        <fullName evidence="10">tRNA-NT</fullName>
    </alternativeName>
</protein>
<dbReference type="GO" id="GO:0000287">
    <property type="term" value="F:magnesium ion binding"/>
    <property type="evidence" value="ECO:0007669"/>
    <property type="project" value="UniProtKB-UniRule"/>
</dbReference>
<keyword evidence="7 10" id="KW-0067">ATP-binding</keyword>
<dbReference type="OrthoDB" id="7378at2157"/>
<dbReference type="PIRSF" id="PIRSF005335">
    <property type="entry name" value="CCA_arch"/>
    <property type="match status" value="1"/>
</dbReference>
<dbReference type="GO" id="GO:0001680">
    <property type="term" value="P:tRNA 3'-terminal CCA addition"/>
    <property type="evidence" value="ECO:0007669"/>
    <property type="project" value="UniProtKB-UniRule"/>
</dbReference>
<dbReference type="InterPro" id="IPR043519">
    <property type="entry name" value="NT_sf"/>
</dbReference>
<organism evidence="14 17">
    <name type="scientific">Pyrobaculum aerophilum</name>
    <dbReference type="NCBI Taxonomy" id="13773"/>
    <lineage>
        <taxon>Archaea</taxon>
        <taxon>Thermoproteota</taxon>
        <taxon>Thermoprotei</taxon>
        <taxon>Thermoproteales</taxon>
        <taxon>Thermoproteaceae</taxon>
        <taxon>Pyrobaculum</taxon>
    </lineage>
</organism>
<evidence type="ECO:0000256" key="6">
    <source>
        <dbReference type="ARBA" id="ARBA00022800"/>
    </source>
</evidence>
<comment type="miscellaneous">
    <text evidence="10">A single active site specifically recognizes both ATP and CTP and is responsible for their addition.</text>
</comment>
<evidence type="ECO:0000259" key="11">
    <source>
        <dbReference type="Pfam" id="PF01909"/>
    </source>
</evidence>
<reference evidence="16 17" key="1">
    <citation type="submission" date="2017-07" db="EMBL/GenBank/DDBJ databases">
        <title>Draft genome sequence of aerobic hyperthermophilic archaea, Pyrobaculum aerophilum YKB31 and YKB32.</title>
        <authorList>
            <person name="Mochizuki T."/>
            <person name="Berliner A.J."/>
            <person name="Yoshida-Takashima Y."/>
            <person name="Takaki Y."/>
            <person name="Nunoura T."/>
            <person name="Takai K."/>
        </authorList>
    </citation>
    <scope>NUCLEOTIDE SEQUENCE [LARGE SCALE GENOMIC DNA]</scope>
    <source>
        <strain evidence="14 17">YKB31</strain>
        <strain evidence="15 16">YKB32</strain>
    </source>
</reference>
<keyword evidence="2 10" id="KW-0819">tRNA processing</keyword>
<dbReference type="GO" id="GO:0000049">
    <property type="term" value="F:tRNA binding"/>
    <property type="evidence" value="ECO:0007669"/>
    <property type="project" value="UniProtKB-UniRule"/>
</dbReference>
<dbReference type="InterPro" id="IPR042090">
    <property type="entry name" value="CCA_tRNA_nucleotrans_2"/>
</dbReference>
<dbReference type="GO" id="GO:0004810">
    <property type="term" value="F:CCA tRNA nucleotidyltransferase activity"/>
    <property type="evidence" value="ECO:0007669"/>
    <property type="project" value="UniProtKB-UniRule"/>
</dbReference>
<feature type="binding site" evidence="10">
    <location>
        <position position="66"/>
    </location>
    <ligand>
        <name>Mg(2+)</name>
        <dbReference type="ChEBI" id="CHEBI:18420"/>
    </ligand>
</feature>
<evidence type="ECO:0000256" key="8">
    <source>
        <dbReference type="ARBA" id="ARBA00022842"/>
    </source>
</evidence>
<keyword evidence="9 10" id="KW-0694">RNA-binding</keyword>
<dbReference type="Proteomes" id="UP000256877">
    <property type="component" value="Unassembled WGS sequence"/>
</dbReference>
<feature type="binding site" evidence="10">
    <location>
        <position position="161"/>
    </location>
    <ligand>
        <name>ATP</name>
        <dbReference type="ChEBI" id="CHEBI:30616"/>
    </ligand>
</feature>
<dbReference type="Gene3D" id="3.30.460.10">
    <property type="entry name" value="Beta Polymerase, domain 2"/>
    <property type="match status" value="1"/>
</dbReference>
<dbReference type="SUPFAM" id="SSF55003">
    <property type="entry name" value="PAP/Archaeal CCA-adding enzyme, C-terminal domain"/>
    <property type="match status" value="1"/>
</dbReference>
<dbReference type="Gene3D" id="1.10.1410.30">
    <property type="entry name" value="CCA tRNA nucleotidyltransferase, domain 2"/>
    <property type="match status" value="1"/>
</dbReference>
<dbReference type="InterPro" id="IPR015329">
    <property type="entry name" value="tRNA_NucTransf2"/>
</dbReference>
<keyword evidence="1 10" id="KW-0808">Transferase</keyword>
<evidence type="ECO:0000256" key="1">
    <source>
        <dbReference type="ARBA" id="ARBA00022679"/>
    </source>
</evidence>
<evidence type="ECO:0000256" key="7">
    <source>
        <dbReference type="ARBA" id="ARBA00022840"/>
    </source>
</evidence>
<evidence type="ECO:0000313" key="17">
    <source>
        <dbReference type="Proteomes" id="UP000257123"/>
    </source>
</evidence>
<feature type="binding site" evidence="10">
    <location>
        <position position="161"/>
    </location>
    <ligand>
        <name>CTP</name>
        <dbReference type="ChEBI" id="CHEBI:37563"/>
    </ligand>
</feature>
<feature type="binding site" evidence="10">
    <location>
        <position position="57"/>
    </location>
    <ligand>
        <name>CTP</name>
        <dbReference type="ChEBI" id="CHEBI:37563"/>
    </ligand>
</feature>
<feature type="binding site" evidence="10">
    <location>
        <position position="54"/>
    </location>
    <ligand>
        <name>CTP</name>
        <dbReference type="ChEBI" id="CHEBI:37563"/>
    </ligand>
</feature>
<dbReference type="CDD" id="cd05400">
    <property type="entry name" value="NT_2-5OAS_ClassI-CCAase"/>
    <property type="match status" value="1"/>
</dbReference>
<dbReference type="GO" id="GO:0005524">
    <property type="term" value="F:ATP binding"/>
    <property type="evidence" value="ECO:0007669"/>
    <property type="project" value="UniProtKB-UniRule"/>
</dbReference>
<comment type="function">
    <text evidence="10">Catalyzes the addition and repair of the essential 3'-terminal CCA sequence in tRNAs without using a nucleic acid template. Adds these three nucleotides in the order of C, C, and A to the tRNA nucleotide-73, using CTP and ATP as substrates and producing inorganic pyrophosphate. tRNA 3'-terminal CCA addition is required both for tRNA processing and repair. Also involved in tRNA surveillance by mediating tandem CCA addition to generate a CCACCA at the 3' terminus of unstable tRNAs. While stable tRNAs receive only 3'-terminal CCA, unstable tRNAs are marked with CCACCA and rapidly degraded.</text>
</comment>
<gene>
    <name evidence="10 14" type="primary">cca</name>
    <name evidence="14" type="ORF">CGL51_00545</name>
    <name evidence="15" type="ORF">CGL52_04505</name>
</gene>
<evidence type="ECO:0000256" key="4">
    <source>
        <dbReference type="ARBA" id="ARBA00022723"/>
    </source>
</evidence>
<feature type="domain" description="tRNA nucleotidyltransferase substrate binding" evidence="12">
    <location>
        <begin position="156"/>
        <end position="265"/>
    </location>
</feature>
<feature type="binding site" evidence="10">
    <location>
        <position position="141"/>
    </location>
    <ligand>
        <name>ATP</name>
        <dbReference type="ChEBI" id="CHEBI:30616"/>
    </ligand>
</feature>
<evidence type="ECO:0000259" key="13">
    <source>
        <dbReference type="Pfam" id="PF21133"/>
    </source>
</evidence>
<dbReference type="SUPFAM" id="SSF81301">
    <property type="entry name" value="Nucleotidyltransferase"/>
    <property type="match status" value="1"/>
</dbReference>
<comment type="subunit">
    <text evidence="10">Homodimer.</text>
</comment>
<evidence type="ECO:0000313" key="14">
    <source>
        <dbReference type="EMBL" id="RFA98552.1"/>
    </source>
</evidence>
<dbReference type="AlphaFoldDB" id="A0A371R431"/>
<comment type="caution">
    <text evidence="14">The sequence shown here is derived from an EMBL/GenBank/DDBJ whole genome shotgun (WGS) entry which is preliminary data.</text>
</comment>
<feature type="binding site" evidence="10">
    <location>
        <position position="170"/>
    </location>
    <ligand>
        <name>CTP</name>
        <dbReference type="ChEBI" id="CHEBI:37563"/>
    </ligand>
</feature>
<comment type="catalytic activity">
    <reaction evidence="10">
        <text>a tRNA with a 3' CCA end + 2 CTP + ATP = a tRNA with a 3' CCACCA end + 3 diphosphate</text>
        <dbReference type="Rhea" id="RHEA:76235"/>
        <dbReference type="Rhea" id="RHEA-COMP:10468"/>
        <dbReference type="Rhea" id="RHEA-COMP:18655"/>
        <dbReference type="ChEBI" id="CHEBI:30616"/>
        <dbReference type="ChEBI" id="CHEBI:33019"/>
        <dbReference type="ChEBI" id="CHEBI:37563"/>
        <dbReference type="ChEBI" id="CHEBI:83071"/>
        <dbReference type="ChEBI" id="CHEBI:195187"/>
    </reaction>
</comment>
<name>A0A371R431_9CREN</name>
<feature type="binding site" evidence="10">
    <location>
        <position position="54"/>
    </location>
    <ligand>
        <name>ATP</name>
        <dbReference type="ChEBI" id="CHEBI:30616"/>
    </ligand>
</feature>
<evidence type="ECO:0000256" key="3">
    <source>
        <dbReference type="ARBA" id="ARBA00022695"/>
    </source>
</evidence>